<keyword evidence="1" id="KW-0472">Membrane</keyword>
<keyword evidence="3" id="KW-1185">Reference proteome</keyword>
<keyword evidence="1" id="KW-1133">Transmembrane helix</keyword>
<protein>
    <recommendedName>
        <fullName evidence="4">CorA-like Mg2+ transporter protein</fullName>
    </recommendedName>
</protein>
<evidence type="ECO:0000313" key="2">
    <source>
        <dbReference type="EMBL" id="MCY1076762.1"/>
    </source>
</evidence>
<accession>A0ABT4A728</accession>
<feature type="transmembrane region" description="Helical" evidence="1">
    <location>
        <begin position="708"/>
        <end position="726"/>
    </location>
</feature>
<dbReference type="EMBL" id="JAPNKA010000001">
    <property type="protein sequence ID" value="MCY1076762.1"/>
    <property type="molecule type" value="Genomic_DNA"/>
</dbReference>
<reference evidence="2 3" key="1">
    <citation type="submission" date="2022-11" db="EMBL/GenBank/DDBJ databases">
        <title>Minimal conservation of predation-associated metabolite biosynthetic gene clusters underscores biosynthetic potential of Myxococcota including descriptions for ten novel species: Archangium lansinium sp. nov., Myxococcus landrumus sp. nov., Nannocystis bai.</title>
        <authorList>
            <person name="Ahearne A."/>
            <person name="Stevens C."/>
            <person name="Phillips K."/>
        </authorList>
    </citation>
    <scope>NUCLEOTIDE SEQUENCE [LARGE SCALE GENOMIC DNA]</scope>
    <source>
        <strain evidence="2 3">MIWBW</strain>
    </source>
</reference>
<evidence type="ECO:0000256" key="1">
    <source>
        <dbReference type="SAM" id="Phobius"/>
    </source>
</evidence>
<organism evidence="2 3">
    <name type="scientific">Archangium lansingense</name>
    <dbReference type="NCBI Taxonomy" id="2995310"/>
    <lineage>
        <taxon>Bacteria</taxon>
        <taxon>Pseudomonadati</taxon>
        <taxon>Myxococcota</taxon>
        <taxon>Myxococcia</taxon>
        <taxon>Myxococcales</taxon>
        <taxon>Cystobacterineae</taxon>
        <taxon>Archangiaceae</taxon>
        <taxon>Archangium</taxon>
    </lineage>
</organism>
<name>A0ABT4A728_9BACT</name>
<evidence type="ECO:0000313" key="3">
    <source>
        <dbReference type="Proteomes" id="UP001207654"/>
    </source>
</evidence>
<gene>
    <name evidence="2" type="ORF">OV287_19975</name>
</gene>
<feature type="transmembrane region" description="Helical" evidence="1">
    <location>
        <begin position="746"/>
        <end position="767"/>
    </location>
</feature>
<sequence>MDAKLRQVVEALLGEGQVEWISEKPAPGLEPGPRELFISVGSRSQSLPPHPRMLAWKLPQWMRRSVRSTTGAVFLSAAELDALSQELRQGQPEGSLGPLTLRVHEPTLDVLCATLLLMYRLLHASWPEGVEALVEYVGEWEQGHTETVGDYERALGTAFYAALNLWPSETDRPSRELLELLASVLERCRLSLELMKLPEGLVPPTISRRLKADERLYRAELSRAQRVQLDIPLDDEQEGSVRRVDALFLSSFQDVTVLRLLARTDTENTHYGQGFDFMAIHIARPDQSKPWHAFSLTPERAGTLSNLAGYLDELEGERLPDGSPRARGARRFERQPNDYSDPWYSDGYASPIGRSTMVAGPYSGTRLSRRELWEAIWSRFNVGRNVHVLKAHTVFARPFLWRGPAPDVELVSRGFRRCDLSNQGTAFHPAVVHSFLGATPEADVLHYEKLTEGHTVRVSVYPNRLVVVWIERPRKTATSLYELALEQAALVEGKELWELEPLRGLPPWLAPLGPERWLVYGGYRISRGRSSMLDDSRSMQGLFYALATGTEPILEKLPSEAASESRRVLRDAAGETEHWLTSTGGARLEFLIEEEERGPLACDRDFLLFLLTIGQRYSAFETSRRMAEVEQRYRTSRWQSLRPARSVRSDVMLFTNSLWHTRVSEDPDVNARYLAWHSLHGLQETVEAMKDQAAELDQYKRDQFDRMVGILVFVFLPVSLACGFFSGAQFQDMSPSVGIPGTTTGWLIFLGYTAAFTVLVFGTVFLARVMSWRRR</sequence>
<proteinExistence type="predicted"/>
<dbReference type="Proteomes" id="UP001207654">
    <property type="component" value="Unassembled WGS sequence"/>
</dbReference>
<keyword evidence="1" id="KW-0812">Transmembrane</keyword>
<dbReference type="RefSeq" id="WP_267535627.1">
    <property type="nucleotide sequence ID" value="NZ_JAPNKA010000001.1"/>
</dbReference>
<comment type="caution">
    <text evidence="2">The sequence shown here is derived from an EMBL/GenBank/DDBJ whole genome shotgun (WGS) entry which is preliminary data.</text>
</comment>
<evidence type="ECO:0008006" key="4">
    <source>
        <dbReference type="Google" id="ProtNLM"/>
    </source>
</evidence>